<accession>A0ABU9E811</accession>
<dbReference type="PANTHER" id="PTHR35174">
    <property type="entry name" value="BLL7171 PROTEIN-RELATED"/>
    <property type="match status" value="1"/>
</dbReference>
<proteinExistence type="inferred from homology"/>
<dbReference type="RefSeq" id="WP_405275225.1">
    <property type="nucleotide sequence ID" value="NZ_JBBHLI010000002.1"/>
</dbReference>
<dbReference type="EMBL" id="JBBHLI010000002">
    <property type="protein sequence ID" value="MEK9500273.1"/>
    <property type="molecule type" value="Genomic_DNA"/>
</dbReference>
<organism evidence="3 4">
    <name type="scientific">Gaopeijia maritima</name>
    <dbReference type="NCBI Taxonomy" id="3119007"/>
    <lineage>
        <taxon>Bacteria</taxon>
        <taxon>Pseudomonadati</taxon>
        <taxon>Gemmatimonadota</taxon>
        <taxon>Longimicrobiia</taxon>
        <taxon>Gaopeijiales</taxon>
        <taxon>Gaopeijiaceae</taxon>
        <taxon>Gaopeijia</taxon>
    </lineage>
</organism>
<keyword evidence="4" id="KW-1185">Reference proteome</keyword>
<sequence length="133" mass="14653">MRFLCLGYYSPAAYDALSDEERQALGERCREHDERFFGTGAVVNVASLKHPLGAHIRPGPTGQTITDGPFAEAKEVVGSYFMIEADGLEQAVEIARLHPAARIGWELGFSMEVRPVETVWVEDGVYVGPEREG</sequence>
<comment type="similarity">
    <text evidence="1">Belongs to the YciI family.</text>
</comment>
<dbReference type="Gene3D" id="3.30.70.1060">
    <property type="entry name" value="Dimeric alpha+beta barrel"/>
    <property type="match status" value="1"/>
</dbReference>
<name>A0ABU9E811_9BACT</name>
<evidence type="ECO:0000313" key="4">
    <source>
        <dbReference type="Proteomes" id="UP001484239"/>
    </source>
</evidence>
<dbReference type="InterPro" id="IPR011008">
    <property type="entry name" value="Dimeric_a/b-barrel"/>
</dbReference>
<reference evidence="3 4" key="1">
    <citation type="submission" date="2024-02" db="EMBL/GenBank/DDBJ databases">
        <title>A novel Gemmatimonadota bacterium.</title>
        <authorList>
            <person name="Du Z.-J."/>
            <person name="Ye Y.-Q."/>
        </authorList>
    </citation>
    <scope>NUCLEOTIDE SEQUENCE [LARGE SCALE GENOMIC DNA]</scope>
    <source>
        <strain evidence="3 4">DH-20</strain>
    </source>
</reference>
<evidence type="ECO:0000313" key="3">
    <source>
        <dbReference type="EMBL" id="MEK9500273.1"/>
    </source>
</evidence>
<dbReference type="Pfam" id="PF03795">
    <property type="entry name" value="YCII"/>
    <property type="match status" value="1"/>
</dbReference>
<feature type="domain" description="YCII-related" evidence="2">
    <location>
        <begin position="1"/>
        <end position="104"/>
    </location>
</feature>
<comment type="caution">
    <text evidence="3">The sequence shown here is derived from an EMBL/GenBank/DDBJ whole genome shotgun (WGS) entry which is preliminary data.</text>
</comment>
<dbReference type="InterPro" id="IPR005545">
    <property type="entry name" value="YCII"/>
</dbReference>
<evidence type="ECO:0000259" key="2">
    <source>
        <dbReference type="Pfam" id="PF03795"/>
    </source>
</evidence>
<dbReference type="Proteomes" id="UP001484239">
    <property type="component" value="Unassembled WGS sequence"/>
</dbReference>
<protein>
    <submittedName>
        <fullName evidence="3">YciI family protein</fullName>
    </submittedName>
</protein>
<evidence type="ECO:0000256" key="1">
    <source>
        <dbReference type="ARBA" id="ARBA00007689"/>
    </source>
</evidence>
<dbReference type="SUPFAM" id="SSF54909">
    <property type="entry name" value="Dimeric alpha+beta barrel"/>
    <property type="match status" value="1"/>
</dbReference>
<gene>
    <name evidence="3" type="ORF">WI372_04730</name>
</gene>
<dbReference type="PANTHER" id="PTHR35174:SF3">
    <property type="entry name" value="BLL7171 PROTEIN"/>
    <property type="match status" value="1"/>
</dbReference>